<dbReference type="OrthoDB" id="10059102at2759"/>
<feature type="domain" description="Peptidase S1" evidence="3">
    <location>
        <begin position="167"/>
        <end position="447"/>
    </location>
</feature>
<dbReference type="FunFam" id="2.40.10.10:FF:000099">
    <property type="entry name" value="Kallikrein related-peptidase 10"/>
    <property type="match status" value="1"/>
</dbReference>
<organism evidence="4 5">
    <name type="scientific">Canis lupus familiaris</name>
    <name type="common">Dog</name>
    <name type="synonym">Canis familiaris</name>
    <dbReference type="NCBI Taxonomy" id="9615"/>
    <lineage>
        <taxon>Eukaryota</taxon>
        <taxon>Metazoa</taxon>
        <taxon>Chordata</taxon>
        <taxon>Craniata</taxon>
        <taxon>Vertebrata</taxon>
        <taxon>Euteleostomi</taxon>
        <taxon>Mammalia</taxon>
        <taxon>Eutheria</taxon>
        <taxon>Laurasiatheria</taxon>
        <taxon>Carnivora</taxon>
        <taxon>Caniformia</taxon>
        <taxon>Canidae</taxon>
        <taxon>Canis</taxon>
    </lineage>
</organism>
<dbReference type="GO" id="GO:0004252">
    <property type="term" value="F:serine-type endopeptidase activity"/>
    <property type="evidence" value="ECO:0000318"/>
    <property type="project" value="GO_Central"/>
</dbReference>
<dbReference type="PRINTS" id="PR00722">
    <property type="entry name" value="CHYMOTRYPSIN"/>
</dbReference>
<keyword evidence="5" id="KW-1185">Reference proteome</keyword>
<reference evidence="4" key="2">
    <citation type="submission" date="2025-08" db="UniProtKB">
        <authorList>
            <consortium name="Ensembl"/>
        </authorList>
    </citation>
    <scope>IDENTIFICATION</scope>
    <source>
        <strain evidence="4">Boxer</strain>
    </source>
</reference>
<evidence type="ECO:0000256" key="2">
    <source>
        <dbReference type="SAM" id="SignalP"/>
    </source>
</evidence>
<evidence type="ECO:0000313" key="4">
    <source>
        <dbReference type="Ensembl" id="ENSCAFP00845021128.1"/>
    </source>
</evidence>
<evidence type="ECO:0000256" key="1">
    <source>
        <dbReference type="ARBA" id="ARBA00023157"/>
    </source>
</evidence>
<dbReference type="GeneTree" id="ENSGT00930000151066"/>
<feature type="chain" id="PRO_5035224367" evidence="2">
    <location>
        <begin position="27"/>
        <end position="449"/>
    </location>
</feature>
<dbReference type="AlphaFoldDB" id="A0A8I3P493"/>
<dbReference type="SUPFAM" id="SSF50494">
    <property type="entry name" value="Trypsin-like serine proteases"/>
    <property type="match status" value="1"/>
</dbReference>
<name>A0A8I3P493_CANLF</name>
<dbReference type="GO" id="GO:0030141">
    <property type="term" value="C:secretory granule"/>
    <property type="evidence" value="ECO:0000318"/>
    <property type="project" value="GO_Central"/>
</dbReference>
<evidence type="ECO:0000313" key="5">
    <source>
        <dbReference type="Proteomes" id="UP000805418"/>
    </source>
</evidence>
<evidence type="ECO:0000259" key="3">
    <source>
        <dbReference type="PROSITE" id="PS50240"/>
    </source>
</evidence>
<dbReference type="InterPro" id="IPR043504">
    <property type="entry name" value="Peptidase_S1_PA_chymotrypsin"/>
</dbReference>
<gene>
    <name evidence="4" type="primary">KLK10</name>
</gene>
<keyword evidence="1" id="KW-1015">Disulfide bond</keyword>
<reference evidence="4" key="3">
    <citation type="submission" date="2025-09" db="UniProtKB">
        <authorList>
            <consortium name="Ensembl"/>
        </authorList>
    </citation>
    <scope>IDENTIFICATION</scope>
    <source>
        <strain evidence="4">Boxer</strain>
    </source>
</reference>
<dbReference type="PANTHER" id="PTHR24271">
    <property type="entry name" value="KALLIKREIN-RELATED"/>
    <property type="match status" value="1"/>
</dbReference>
<dbReference type="InterPro" id="IPR018114">
    <property type="entry name" value="TRYPSIN_HIS"/>
</dbReference>
<feature type="signal peptide" evidence="2">
    <location>
        <begin position="1"/>
        <end position="26"/>
    </location>
</feature>
<dbReference type="InterPro" id="IPR009003">
    <property type="entry name" value="Peptidase_S1_PA"/>
</dbReference>
<protein>
    <submittedName>
        <fullName evidence="4">Kallikrein related peptidase 10</fullName>
    </submittedName>
</protein>
<dbReference type="PANTHER" id="PTHR24271:SF66">
    <property type="entry name" value="KALLIKREIN-10"/>
    <property type="match status" value="1"/>
</dbReference>
<dbReference type="PROSITE" id="PS50240">
    <property type="entry name" value="TRYPSIN_DOM"/>
    <property type="match status" value="1"/>
</dbReference>
<dbReference type="InterPro" id="IPR001254">
    <property type="entry name" value="Trypsin_dom"/>
</dbReference>
<dbReference type="Proteomes" id="UP000805418">
    <property type="component" value="Chromosome 1"/>
</dbReference>
<dbReference type="PROSITE" id="PS00134">
    <property type="entry name" value="TRYPSIN_HIS"/>
    <property type="match status" value="1"/>
</dbReference>
<sequence>PRPLSLPHPVLAPFLLLPVLPELALQLGAPAPRPAPHQPRGSRPRSPGSAAFYRPLVAPSRSIPAALCPGPPRSTQFALLALDRSVPASFPFTTVLLLPLPFGSCRIPNFHQPLLLLLWFWPPPPPPPPAPALNPALALRALIAAPLLSPVAEAVLLPRNDTGLDLVVSGAPCARGSQPWQVSLFNGLSFHCAGVLVDKSWVLTAAHCGNSKPLWARIGDDHLLLLQGEQLRRTIHPIIHPKYHHGSGPILPRRTDEHDLMLLKLARPAVLGPRIQTLRLPYRCAQPGDECQVAGWGTTATRRGKSWGPEACILGNTWRARTSGSEGGGNWGHGFPGPGRLGAGNGFTYCFLPLVKYNKGLSCSRVTVLSPKECEVFYPGVVTNNMMCAGLDQGQDPCQSDSGGPLVCDETLQGILSWGVYPCGSAQHPAVYTQICKYNSWIEKTIRSN</sequence>
<dbReference type="GO" id="GO:0006508">
    <property type="term" value="P:proteolysis"/>
    <property type="evidence" value="ECO:0007669"/>
    <property type="project" value="InterPro"/>
</dbReference>
<dbReference type="Gene3D" id="2.40.10.10">
    <property type="entry name" value="Trypsin-like serine proteases"/>
    <property type="match status" value="2"/>
</dbReference>
<dbReference type="GO" id="GO:0005615">
    <property type="term" value="C:extracellular space"/>
    <property type="evidence" value="ECO:0000318"/>
    <property type="project" value="GO_Central"/>
</dbReference>
<dbReference type="SMART" id="SM00020">
    <property type="entry name" value="Tryp_SPc"/>
    <property type="match status" value="1"/>
</dbReference>
<reference evidence="4" key="1">
    <citation type="submission" date="2020-03" db="EMBL/GenBank/DDBJ databases">
        <title>Long-read based genome assembly of a Labrador retriever dog.</title>
        <authorList>
            <person name="Eory L."/>
            <person name="Zhang W."/>
            <person name="Schoenebeck J."/>
        </authorList>
    </citation>
    <scope>NUCLEOTIDE SEQUENCE [LARGE SCALE GENOMIC DNA]</scope>
    <source>
        <strain evidence="4">Labrador retriever</strain>
    </source>
</reference>
<dbReference type="InterPro" id="IPR001314">
    <property type="entry name" value="Peptidase_S1A"/>
</dbReference>
<dbReference type="CDD" id="cd00190">
    <property type="entry name" value="Tryp_SPc"/>
    <property type="match status" value="1"/>
</dbReference>
<proteinExistence type="predicted"/>
<keyword evidence="2" id="KW-0732">Signal</keyword>
<dbReference type="GO" id="GO:0051604">
    <property type="term" value="P:protein maturation"/>
    <property type="evidence" value="ECO:0000318"/>
    <property type="project" value="GO_Central"/>
</dbReference>
<dbReference type="FunFam" id="2.40.10.10:FF:000259">
    <property type="match status" value="1"/>
</dbReference>
<dbReference type="Ensembl" id="ENSCAFT00845026830.1">
    <property type="protein sequence ID" value="ENSCAFP00845021128.1"/>
    <property type="gene ID" value="ENSCAFG00845014999.1"/>
</dbReference>
<dbReference type="Pfam" id="PF00089">
    <property type="entry name" value="Trypsin"/>
    <property type="match status" value="2"/>
</dbReference>
<accession>A0A8I3P493</accession>